<dbReference type="ExpressionAtlas" id="A0A2K3LJQ5">
    <property type="expression patterns" value="baseline"/>
</dbReference>
<protein>
    <submittedName>
        <fullName evidence="1">Mediator of RNA polymerase II transcription subunit 16-like protein</fullName>
    </submittedName>
</protein>
<feature type="non-terminal residue" evidence="1">
    <location>
        <position position="195"/>
    </location>
</feature>
<dbReference type="EMBL" id="ASHM01034600">
    <property type="protein sequence ID" value="PNX78719.1"/>
    <property type="molecule type" value="Genomic_DNA"/>
</dbReference>
<dbReference type="PANTHER" id="PTHR35130:SF1">
    <property type="entry name" value="MEDIATOR OF RNA POLYMERASE II TRANSCRIPTION SUBUNIT 16"/>
    <property type="match status" value="1"/>
</dbReference>
<dbReference type="GO" id="GO:0016592">
    <property type="term" value="C:mediator complex"/>
    <property type="evidence" value="ECO:0007669"/>
    <property type="project" value="InterPro"/>
</dbReference>
<dbReference type="InterPro" id="IPR038836">
    <property type="entry name" value="MED16"/>
</dbReference>
<sequence length="195" mass="20191">MRFLCVCSVFSSISVQLHWSQLPPSQNGPTPRWFYTSKGLLGCGLGGIMAGGAIITDSVTMHVAGVPIVNSSTIVVWEVTPGPGNGFQTNPETCITSGVLPLIPPNWAGLAPLAAYLFSWQNYLLSQPKQGNELTDKNISDAVPLFCSAVAIFSAYASPEAAAQSAATTISGSGVTAVAFDSTRAGSVIAVAIVE</sequence>
<evidence type="ECO:0000313" key="1">
    <source>
        <dbReference type="EMBL" id="PNX78719.1"/>
    </source>
</evidence>
<evidence type="ECO:0000313" key="2">
    <source>
        <dbReference type="Proteomes" id="UP000236291"/>
    </source>
</evidence>
<dbReference type="STRING" id="57577.A0A2K3LJQ5"/>
<organism evidence="1 2">
    <name type="scientific">Trifolium pratense</name>
    <name type="common">Red clover</name>
    <dbReference type="NCBI Taxonomy" id="57577"/>
    <lineage>
        <taxon>Eukaryota</taxon>
        <taxon>Viridiplantae</taxon>
        <taxon>Streptophyta</taxon>
        <taxon>Embryophyta</taxon>
        <taxon>Tracheophyta</taxon>
        <taxon>Spermatophyta</taxon>
        <taxon>Magnoliopsida</taxon>
        <taxon>eudicotyledons</taxon>
        <taxon>Gunneridae</taxon>
        <taxon>Pentapetalae</taxon>
        <taxon>rosids</taxon>
        <taxon>fabids</taxon>
        <taxon>Fabales</taxon>
        <taxon>Fabaceae</taxon>
        <taxon>Papilionoideae</taxon>
        <taxon>50 kb inversion clade</taxon>
        <taxon>NPAAA clade</taxon>
        <taxon>Hologalegina</taxon>
        <taxon>IRL clade</taxon>
        <taxon>Trifolieae</taxon>
        <taxon>Trifolium</taxon>
    </lineage>
</organism>
<proteinExistence type="predicted"/>
<comment type="caution">
    <text evidence="1">The sequence shown here is derived from an EMBL/GenBank/DDBJ whole genome shotgun (WGS) entry which is preliminary data.</text>
</comment>
<dbReference type="AlphaFoldDB" id="A0A2K3LJQ5"/>
<accession>A0A2K3LJQ5</accession>
<dbReference type="PANTHER" id="PTHR35130">
    <property type="entry name" value="MEDIATOR OF RNA POLYMERASE II TRANSCRIPTION SUBUNIT 16"/>
    <property type="match status" value="1"/>
</dbReference>
<gene>
    <name evidence="1" type="ORF">L195_g034697</name>
</gene>
<reference evidence="1 2" key="1">
    <citation type="journal article" date="2014" name="Am. J. Bot.">
        <title>Genome assembly and annotation for red clover (Trifolium pratense; Fabaceae).</title>
        <authorList>
            <person name="Istvanek J."/>
            <person name="Jaros M."/>
            <person name="Krenek A."/>
            <person name="Repkova J."/>
        </authorList>
    </citation>
    <scope>NUCLEOTIDE SEQUENCE [LARGE SCALE GENOMIC DNA]</scope>
    <source>
        <strain evidence="2">cv. Tatra</strain>
        <tissue evidence="1">Young leaves</tissue>
    </source>
</reference>
<reference evidence="1 2" key="2">
    <citation type="journal article" date="2017" name="Front. Plant Sci.">
        <title>Gene Classification and Mining of Molecular Markers Useful in Red Clover (Trifolium pratense) Breeding.</title>
        <authorList>
            <person name="Istvanek J."/>
            <person name="Dluhosova J."/>
            <person name="Dluhos P."/>
            <person name="Patkova L."/>
            <person name="Nedelnik J."/>
            <person name="Repkova J."/>
        </authorList>
    </citation>
    <scope>NUCLEOTIDE SEQUENCE [LARGE SCALE GENOMIC DNA]</scope>
    <source>
        <strain evidence="2">cv. Tatra</strain>
        <tissue evidence="1">Young leaves</tissue>
    </source>
</reference>
<name>A0A2K3LJQ5_TRIPR</name>
<dbReference type="Proteomes" id="UP000236291">
    <property type="component" value="Unassembled WGS sequence"/>
</dbReference>
<dbReference type="GO" id="GO:0006355">
    <property type="term" value="P:regulation of DNA-templated transcription"/>
    <property type="evidence" value="ECO:0007669"/>
    <property type="project" value="InterPro"/>
</dbReference>